<dbReference type="Pfam" id="PF14608">
    <property type="entry name" value="zf-CCCH_2"/>
    <property type="match status" value="1"/>
</dbReference>
<reference evidence="7" key="1">
    <citation type="submission" date="2020-03" db="EMBL/GenBank/DDBJ databases">
        <title>A high-quality chromosome-level genome assembly of a woody plant with both climbing and erect habits, Rhamnella rubrinervis.</title>
        <authorList>
            <person name="Lu Z."/>
            <person name="Yang Y."/>
            <person name="Zhu X."/>
            <person name="Sun Y."/>
        </authorList>
    </citation>
    <scope>NUCLEOTIDE SEQUENCE</scope>
    <source>
        <strain evidence="7">BYM</strain>
        <tissue evidence="7">Leaf</tissue>
    </source>
</reference>
<dbReference type="FunFam" id="4.10.1000.10:FF:000002">
    <property type="entry name" value="Zinc finger protein 36, C3H1 type-like 1"/>
    <property type="match status" value="1"/>
</dbReference>
<feature type="domain" description="C3H1-type" evidence="6">
    <location>
        <begin position="264"/>
        <end position="292"/>
    </location>
</feature>
<evidence type="ECO:0000313" key="7">
    <source>
        <dbReference type="EMBL" id="KAF3431943.1"/>
    </source>
</evidence>
<accession>A0A8K0DPS0</accession>
<dbReference type="FunFam" id="4.10.1000.10:FF:000001">
    <property type="entry name" value="zinc finger CCCH domain-containing protein 15-like"/>
    <property type="match status" value="1"/>
</dbReference>
<keyword evidence="8" id="KW-1185">Reference proteome</keyword>
<dbReference type="InterPro" id="IPR036855">
    <property type="entry name" value="Znf_CCCH_sf"/>
</dbReference>
<dbReference type="PROSITE" id="PS50103">
    <property type="entry name" value="ZF_C3H1"/>
    <property type="match status" value="2"/>
</dbReference>
<dbReference type="PANTHER" id="PTHR12547:SF162">
    <property type="entry name" value="ZINC FINGER CCCH DOMAIN-CONTAINING PROTEIN 15"/>
    <property type="match status" value="1"/>
</dbReference>
<feature type="zinc finger region" description="C3H1-type" evidence="5">
    <location>
        <begin position="264"/>
        <end position="292"/>
    </location>
</feature>
<name>A0A8K0DPS0_9ROSA</name>
<dbReference type="GO" id="GO:0008270">
    <property type="term" value="F:zinc ion binding"/>
    <property type="evidence" value="ECO:0007669"/>
    <property type="project" value="UniProtKB-KW"/>
</dbReference>
<evidence type="ECO:0000256" key="3">
    <source>
        <dbReference type="ARBA" id="ARBA00022771"/>
    </source>
</evidence>
<dbReference type="SMART" id="SM00356">
    <property type="entry name" value="ZnF_C3H1"/>
    <property type="match status" value="2"/>
</dbReference>
<evidence type="ECO:0000259" key="6">
    <source>
        <dbReference type="PROSITE" id="PS50103"/>
    </source>
</evidence>
<dbReference type="Proteomes" id="UP000796880">
    <property type="component" value="Unassembled WGS sequence"/>
</dbReference>
<keyword evidence="4 5" id="KW-0862">Zinc</keyword>
<feature type="zinc finger region" description="C3H1-type" evidence="5">
    <location>
        <begin position="302"/>
        <end position="330"/>
    </location>
</feature>
<dbReference type="Gene3D" id="4.10.1000.10">
    <property type="entry name" value="Zinc finger, CCCH-type"/>
    <property type="match status" value="2"/>
</dbReference>
<keyword evidence="2" id="KW-0677">Repeat</keyword>
<keyword evidence="3 5" id="KW-0863">Zinc-finger</keyword>
<keyword evidence="1 5" id="KW-0479">Metal-binding</keyword>
<dbReference type="OrthoDB" id="410307at2759"/>
<dbReference type="Pfam" id="PF00642">
    <property type="entry name" value="zf-CCCH"/>
    <property type="match status" value="1"/>
</dbReference>
<gene>
    <name evidence="7" type="ORF">FNV43_RR26679</name>
</gene>
<comment type="caution">
    <text evidence="7">The sequence shown here is derived from an EMBL/GenBank/DDBJ whole genome shotgun (WGS) entry which is preliminary data.</text>
</comment>
<evidence type="ECO:0000313" key="8">
    <source>
        <dbReference type="Proteomes" id="UP000796880"/>
    </source>
</evidence>
<dbReference type="AlphaFoldDB" id="A0A8K0DPS0"/>
<dbReference type="EMBL" id="VOIH02000012">
    <property type="protein sequence ID" value="KAF3431943.1"/>
    <property type="molecule type" value="Genomic_DNA"/>
</dbReference>
<sequence>MQDATSSVNSGLTMIPSSTLMSQTQPNGVVGYASLYPHILGPKPSLSVAPYEVLDSDSETSSENSHLLHSLLVQDRQEMVNRQSLCLTQLREASEEAKSLRRENTHLRTVNRELNKHLSHLIQASVQKQLGSSTSEHSGLLRTLNRFRGMSIGDKRAEGRRHRANWEGEVNEESPTSVVESGRVENVEVGRSTLPKSISVRSNRYLKIGAHGVDRNGGRARSAIRSRPATPLPLTVTQKVCVSGAKKEEQDQEPLELEVYKQGMIKTELCNKWQETGACPYGDQCQFAHGIQELRPVIRHPRYKTEVCRMVLSGIVCPYGHRCHFRHALTDQERFMMKRKPITTLDR</sequence>
<organism evidence="7 8">
    <name type="scientific">Rhamnella rubrinervis</name>
    <dbReference type="NCBI Taxonomy" id="2594499"/>
    <lineage>
        <taxon>Eukaryota</taxon>
        <taxon>Viridiplantae</taxon>
        <taxon>Streptophyta</taxon>
        <taxon>Embryophyta</taxon>
        <taxon>Tracheophyta</taxon>
        <taxon>Spermatophyta</taxon>
        <taxon>Magnoliopsida</taxon>
        <taxon>eudicotyledons</taxon>
        <taxon>Gunneridae</taxon>
        <taxon>Pentapetalae</taxon>
        <taxon>rosids</taxon>
        <taxon>fabids</taxon>
        <taxon>Rosales</taxon>
        <taxon>Rhamnaceae</taxon>
        <taxon>rhamnoid group</taxon>
        <taxon>Rhamneae</taxon>
        <taxon>Rhamnella</taxon>
    </lineage>
</organism>
<dbReference type="PANTHER" id="PTHR12547">
    <property type="entry name" value="CCCH ZINC FINGER/TIS11-RELATED"/>
    <property type="match status" value="1"/>
</dbReference>
<evidence type="ECO:0000256" key="1">
    <source>
        <dbReference type="ARBA" id="ARBA00022723"/>
    </source>
</evidence>
<evidence type="ECO:0000256" key="5">
    <source>
        <dbReference type="PROSITE-ProRule" id="PRU00723"/>
    </source>
</evidence>
<dbReference type="GO" id="GO:0003729">
    <property type="term" value="F:mRNA binding"/>
    <property type="evidence" value="ECO:0007669"/>
    <property type="project" value="InterPro"/>
</dbReference>
<protein>
    <recommendedName>
        <fullName evidence="6">C3H1-type domain-containing protein</fullName>
    </recommendedName>
</protein>
<evidence type="ECO:0000256" key="2">
    <source>
        <dbReference type="ARBA" id="ARBA00022737"/>
    </source>
</evidence>
<evidence type="ECO:0000256" key="4">
    <source>
        <dbReference type="ARBA" id="ARBA00022833"/>
    </source>
</evidence>
<feature type="domain" description="C3H1-type" evidence="6">
    <location>
        <begin position="302"/>
        <end position="330"/>
    </location>
</feature>
<dbReference type="InterPro" id="IPR000571">
    <property type="entry name" value="Znf_CCCH"/>
</dbReference>
<proteinExistence type="predicted"/>
<dbReference type="InterPro" id="IPR045877">
    <property type="entry name" value="ZFP36-like"/>
</dbReference>
<dbReference type="SUPFAM" id="SSF90229">
    <property type="entry name" value="CCCH zinc finger"/>
    <property type="match status" value="2"/>
</dbReference>